<evidence type="ECO:0000256" key="1">
    <source>
        <dbReference type="SAM" id="MobiDB-lite"/>
    </source>
</evidence>
<name>A0AAD7MK51_9AGAR</name>
<feature type="compositionally biased region" description="Low complexity" evidence="1">
    <location>
        <begin position="188"/>
        <end position="204"/>
    </location>
</feature>
<feature type="region of interest" description="Disordered" evidence="1">
    <location>
        <begin position="185"/>
        <end position="204"/>
    </location>
</feature>
<dbReference type="AlphaFoldDB" id="A0AAD7MK51"/>
<reference evidence="2" key="1">
    <citation type="submission" date="2023-03" db="EMBL/GenBank/DDBJ databases">
        <title>Massive genome expansion in bonnet fungi (Mycena s.s.) driven by repeated elements and novel gene families across ecological guilds.</title>
        <authorList>
            <consortium name="Lawrence Berkeley National Laboratory"/>
            <person name="Harder C.B."/>
            <person name="Miyauchi S."/>
            <person name="Viragh M."/>
            <person name="Kuo A."/>
            <person name="Thoen E."/>
            <person name="Andreopoulos B."/>
            <person name="Lu D."/>
            <person name="Skrede I."/>
            <person name="Drula E."/>
            <person name="Henrissat B."/>
            <person name="Morin E."/>
            <person name="Kohler A."/>
            <person name="Barry K."/>
            <person name="LaButti K."/>
            <person name="Morin E."/>
            <person name="Salamov A."/>
            <person name="Lipzen A."/>
            <person name="Mereny Z."/>
            <person name="Hegedus B."/>
            <person name="Baldrian P."/>
            <person name="Stursova M."/>
            <person name="Weitz H."/>
            <person name="Taylor A."/>
            <person name="Grigoriev I.V."/>
            <person name="Nagy L.G."/>
            <person name="Martin F."/>
            <person name="Kauserud H."/>
        </authorList>
    </citation>
    <scope>NUCLEOTIDE SEQUENCE</scope>
    <source>
        <strain evidence="2">CBHHK182m</strain>
    </source>
</reference>
<feature type="region of interest" description="Disordered" evidence="1">
    <location>
        <begin position="62"/>
        <end position="151"/>
    </location>
</feature>
<organism evidence="2 3">
    <name type="scientific">Mycena metata</name>
    <dbReference type="NCBI Taxonomy" id="1033252"/>
    <lineage>
        <taxon>Eukaryota</taxon>
        <taxon>Fungi</taxon>
        <taxon>Dikarya</taxon>
        <taxon>Basidiomycota</taxon>
        <taxon>Agaricomycotina</taxon>
        <taxon>Agaricomycetes</taxon>
        <taxon>Agaricomycetidae</taxon>
        <taxon>Agaricales</taxon>
        <taxon>Marasmiineae</taxon>
        <taxon>Mycenaceae</taxon>
        <taxon>Mycena</taxon>
    </lineage>
</organism>
<dbReference type="Proteomes" id="UP001215598">
    <property type="component" value="Unassembled WGS sequence"/>
</dbReference>
<evidence type="ECO:0000313" key="2">
    <source>
        <dbReference type="EMBL" id="KAJ7720520.1"/>
    </source>
</evidence>
<sequence length="204" mass="21175">MEGAGGRGLGRGVAAQERVPAPGTGSSMAGSALDESNIIIPYSPMSPTHVYVLFDPATDGLSVADSHSQPAVGRAPPTPEPSVHGRGSPSLPRRVHLVPSLSPSHPLDLDEQDVELLSAPSSSAPSERAESPFSELSRAHTHSDAHSPFVLSPELTTFSAEFRTLSSMSSPSPAHSPFVLSEELRTLSASSESGSESEFGEGAR</sequence>
<gene>
    <name evidence="2" type="ORF">B0H16DRAFT_1896824</name>
</gene>
<proteinExistence type="predicted"/>
<feature type="compositionally biased region" description="Gly residues" evidence="1">
    <location>
        <begin position="1"/>
        <end position="11"/>
    </location>
</feature>
<feature type="region of interest" description="Disordered" evidence="1">
    <location>
        <begin position="1"/>
        <end position="31"/>
    </location>
</feature>
<feature type="compositionally biased region" description="Low complexity" evidence="1">
    <location>
        <begin position="118"/>
        <end position="135"/>
    </location>
</feature>
<evidence type="ECO:0000313" key="3">
    <source>
        <dbReference type="Proteomes" id="UP001215598"/>
    </source>
</evidence>
<protein>
    <submittedName>
        <fullName evidence="2">Uncharacterized protein</fullName>
    </submittedName>
</protein>
<keyword evidence="3" id="KW-1185">Reference proteome</keyword>
<accession>A0AAD7MK51</accession>
<dbReference type="EMBL" id="JARKIB010000239">
    <property type="protein sequence ID" value="KAJ7720520.1"/>
    <property type="molecule type" value="Genomic_DNA"/>
</dbReference>
<comment type="caution">
    <text evidence="2">The sequence shown here is derived from an EMBL/GenBank/DDBJ whole genome shotgun (WGS) entry which is preliminary data.</text>
</comment>